<comment type="caution">
    <text evidence="1">The sequence shown here is derived from an EMBL/GenBank/DDBJ whole genome shotgun (WGS) entry which is preliminary data.</text>
</comment>
<evidence type="ECO:0000313" key="1">
    <source>
        <dbReference type="EMBL" id="OQB42605.1"/>
    </source>
</evidence>
<protein>
    <submittedName>
        <fullName evidence="1">Uncharacterized protein</fullName>
    </submittedName>
</protein>
<proteinExistence type="predicted"/>
<dbReference type="EMBL" id="MWDB01000001">
    <property type="protein sequence ID" value="OQB42605.1"/>
    <property type="molecule type" value="Genomic_DNA"/>
</dbReference>
<sequence>MISKQVLYDNEENVFYYEYENRGILNKEKNLYWKDEFNFLPHKDEFNSLKEEIEFELNEYIKDINSEEDISMQKINNYKNAVSANIV</sequence>
<dbReference type="Proteomes" id="UP000485621">
    <property type="component" value="Unassembled WGS sequence"/>
</dbReference>
<organism evidence="1">
    <name type="scientific">candidate division CPR1 bacterium ADurb.Bin160</name>
    <dbReference type="NCBI Taxonomy" id="1852826"/>
    <lineage>
        <taxon>Bacteria</taxon>
        <taxon>candidate division CPR1</taxon>
    </lineage>
</organism>
<accession>A0A1V5ZQN0</accession>
<dbReference type="AlphaFoldDB" id="A0A1V5ZQN0"/>
<name>A0A1V5ZQN0_9BACT</name>
<reference evidence="1" key="1">
    <citation type="submission" date="2017-02" db="EMBL/GenBank/DDBJ databases">
        <title>Delving into the versatile metabolic prowess of the omnipresent phylum Bacteroidetes.</title>
        <authorList>
            <person name="Nobu M.K."/>
            <person name="Mei R."/>
            <person name="Narihiro T."/>
            <person name="Kuroda K."/>
            <person name="Liu W.-T."/>
        </authorList>
    </citation>
    <scope>NUCLEOTIDE SEQUENCE</scope>
    <source>
        <strain evidence="1">ADurb.Bin160</strain>
    </source>
</reference>
<gene>
    <name evidence="1" type="ORF">BWY04_00041</name>
</gene>